<gene>
    <name evidence="4" type="ORF">SAMN04487957_11456</name>
</gene>
<evidence type="ECO:0000256" key="2">
    <source>
        <dbReference type="ARBA" id="ARBA00023239"/>
    </source>
</evidence>
<dbReference type="AlphaFoldDB" id="A0A1H0N6J7"/>
<dbReference type="InterPro" id="IPR018376">
    <property type="entry name" value="Enoyl-CoA_hyd/isom_CS"/>
</dbReference>
<dbReference type="Proteomes" id="UP000199075">
    <property type="component" value="Unassembled WGS sequence"/>
</dbReference>
<dbReference type="GO" id="GO:0006635">
    <property type="term" value="P:fatty acid beta-oxidation"/>
    <property type="evidence" value="ECO:0007669"/>
    <property type="project" value="TreeGrafter"/>
</dbReference>
<evidence type="ECO:0000313" key="5">
    <source>
        <dbReference type="Proteomes" id="UP000199075"/>
    </source>
</evidence>
<dbReference type="InterPro" id="IPR029045">
    <property type="entry name" value="ClpP/crotonase-like_dom_sf"/>
</dbReference>
<dbReference type="Pfam" id="PF00378">
    <property type="entry name" value="ECH_1"/>
    <property type="match status" value="1"/>
</dbReference>
<evidence type="ECO:0000256" key="1">
    <source>
        <dbReference type="ARBA" id="ARBA00005254"/>
    </source>
</evidence>
<keyword evidence="5" id="KW-1185">Reference proteome</keyword>
<dbReference type="Gene3D" id="1.10.12.10">
    <property type="entry name" value="Lyase 2-enoyl-coa Hydratase, Chain A, domain 2"/>
    <property type="match status" value="1"/>
</dbReference>
<protein>
    <submittedName>
        <fullName evidence="4">Enoyl-CoA hydratase</fullName>
    </submittedName>
</protein>
<dbReference type="EMBL" id="FNIV01000014">
    <property type="protein sequence ID" value="SDO88136.1"/>
    <property type="molecule type" value="Genomic_DNA"/>
</dbReference>
<evidence type="ECO:0000313" key="4">
    <source>
        <dbReference type="EMBL" id="SDO88136.1"/>
    </source>
</evidence>
<dbReference type="PROSITE" id="PS00166">
    <property type="entry name" value="ENOYL_COA_HYDRATASE"/>
    <property type="match status" value="1"/>
</dbReference>
<dbReference type="InterPro" id="IPR001753">
    <property type="entry name" value="Enoyl-CoA_hydra/iso"/>
</dbReference>
<comment type="similarity">
    <text evidence="1 3">Belongs to the enoyl-CoA hydratase/isomerase family.</text>
</comment>
<keyword evidence="2" id="KW-0456">Lyase</keyword>
<dbReference type="PANTHER" id="PTHR11941:SF54">
    <property type="entry name" value="ENOYL-COA HYDRATASE, MITOCHONDRIAL"/>
    <property type="match status" value="1"/>
</dbReference>
<dbReference type="SUPFAM" id="SSF52096">
    <property type="entry name" value="ClpP/crotonase"/>
    <property type="match status" value="1"/>
</dbReference>
<reference evidence="5" key="1">
    <citation type="submission" date="2016-10" db="EMBL/GenBank/DDBJ databases">
        <authorList>
            <person name="Varghese N."/>
            <person name="Submissions S."/>
        </authorList>
    </citation>
    <scope>NUCLEOTIDE SEQUENCE [LARGE SCALE GENOMIC DNA]</scope>
    <source>
        <strain evidence="5">CGMCC 1.6444</strain>
    </source>
</reference>
<dbReference type="OrthoDB" id="9775794at2"/>
<dbReference type="GO" id="GO:0016829">
    <property type="term" value="F:lyase activity"/>
    <property type="evidence" value="ECO:0007669"/>
    <property type="project" value="UniProtKB-KW"/>
</dbReference>
<dbReference type="InterPro" id="IPR014748">
    <property type="entry name" value="Enoyl-CoA_hydra_C"/>
</dbReference>
<evidence type="ECO:0000256" key="3">
    <source>
        <dbReference type="RuleBase" id="RU003707"/>
    </source>
</evidence>
<name>A0A1H0N6J7_9GAMM</name>
<accession>A0A1H0N6J7</accession>
<dbReference type="Gene3D" id="3.90.226.10">
    <property type="entry name" value="2-enoyl-CoA Hydratase, Chain A, domain 1"/>
    <property type="match status" value="1"/>
</dbReference>
<dbReference type="RefSeq" id="WP_089680971.1">
    <property type="nucleotide sequence ID" value="NZ_FNIV01000014.1"/>
</dbReference>
<dbReference type="STRING" id="419597.SAMN04487957_11456"/>
<proteinExistence type="inferred from homology"/>
<dbReference type="PANTHER" id="PTHR11941">
    <property type="entry name" value="ENOYL-COA HYDRATASE-RELATED"/>
    <property type="match status" value="1"/>
</dbReference>
<sequence length="266" mass="28852">MSHAASSDPETLILRRHGQVQEIRLNRPHRLNAVTQGLYDELGDALTAAEQDPEVRVVVITGEGRAFCVGADLKEHKAGRTAFDRRQYLQGEQLVCKRLMEMQTPVIAAVNGYALGAGAEIAIAADFLLMADSAQLGLPEVSIGNFLGGGVTWLLPRLVGLAKARELVFLGERIDGAEAVRIGLANRHYPDADFFASVLAFAEQVAAKAPFSMALAKEQLTLSGERTLDACLTAELEGMMFVGTTRDWQEGVDAFAEKRAPRFEGR</sequence>
<organism evidence="4 5">
    <name type="scientific">Halomonas shengliensis</name>
    <dbReference type="NCBI Taxonomy" id="419597"/>
    <lineage>
        <taxon>Bacteria</taxon>
        <taxon>Pseudomonadati</taxon>
        <taxon>Pseudomonadota</taxon>
        <taxon>Gammaproteobacteria</taxon>
        <taxon>Oceanospirillales</taxon>
        <taxon>Halomonadaceae</taxon>
        <taxon>Halomonas</taxon>
    </lineage>
</organism>
<dbReference type="CDD" id="cd06558">
    <property type="entry name" value="crotonase-like"/>
    <property type="match status" value="1"/>
</dbReference>